<dbReference type="Pfam" id="PF09949">
    <property type="entry name" value="APP1_cat"/>
    <property type="match status" value="1"/>
</dbReference>
<dbReference type="PANTHER" id="PTHR28208:SF3">
    <property type="entry name" value="PHOSPHATIDATE PHOSPHATASE APP1"/>
    <property type="match status" value="1"/>
</dbReference>
<accession>A0A2C5YBR8</accession>
<dbReference type="AlphaFoldDB" id="A0A2C5YBR8"/>
<feature type="compositionally biased region" description="Basic and acidic residues" evidence="1">
    <location>
        <begin position="590"/>
        <end position="602"/>
    </location>
</feature>
<keyword evidence="4" id="KW-1185">Reference proteome</keyword>
<proteinExistence type="predicted"/>
<evidence type="ECO:0000313" key="4">
    <source>
        <dbReference type="Proteomes" id="UP000226192"/>
    </source>
</evidence>
<feature type="compositionally biased region" description="Basic residues" evidence="1">
    <location>
        <begin position="658"/>
        <end position="667"/>
    </location>
</feature>
<dbReference type="GO" id="GO:0030479">
    <property type="term" value="C:actin cortical patch"/>
    <property type="evidence" value="ECO:0007669"/>
    <property type="project" value="TreeGrafter"/>
</dbReference>
<dbReference type="STRING" id="1399860.A0A2C5YBR8"/>
<dbReference type="OrthoDB" id="2117591at2759"/>
<dbReference type="PIRSF" id="PIRSF037464">
    <property type="entry name" value="UCP037464_APP1"/>
    <property type="match status" value="1"/>
</dbReference>
<name>A0A2C5YBR8_9HYPO</name>
<dbReference type="InterPro" id="IPR019236">
    <property type="entry name" value="APP1_cat"/>
</dbReference>
<dbReference type="InterPro" id="IPR017210">
    <property type="entry name" value="APP1"/>
</dbReference>
<feature type="compositionally biased region" description="Polar residues" evidence="1">
    <location>
        <begin position="695"/>
        <end position="707"/>
    </location>
</feature>
<sequence>MAGSLYRSGQQAVTEIRESYAQVRAKGPSDSASGHGMVHIPGAFPDVAIAWHNEEQMILFPCYAKRHVKGKVEEEQSIKSGARDEEYWHREWEKAEDEKAVVDVNVHGWIYTSPTLPLSRRNRMLIGLARQLSGIALPRVDAVTTGPSNGQAQSHHQVNEALHDQQKIAREAARIEERGQEEKRVAYRGGYSEQPTNGSASRVDSLARDHGQAAQAISAPPSPVLSARTTQNSTELSEAELAAANTNLMARIAPFMTSPLIGQPVTVFFYNETQSQSRIVETNDAGHFVMQTALEFVPTHIRVLANEQLSASQQVSMVEPGGVSLISDVDDTVKHSNISAGAREIFRNTFVRELDDLTVEGVREWYGLLQNLGVGFHYCSNSPWQLFPVLSTFFSTCGLPPGSLHLKQYSGMLQGIFEPVAERKRSTLDRLMRDFPERKFLLVGDSGEADLEVYTELALANPGRVLAIFIRDVTTPEKVGYFDSSFDLPQHKMAGMTLDEELSPKQTRQTKSGTSTPVIDHKQSSSEPLMGTLIDLAEEPDKVKLDEAAAQKQVKKTSGNKTSDALNPVMRKVAPPRPAKPAALRSMQEPLKETQDRNERAMRSPANEMPPPLPERKTNAETLASIGRRPVEAALHASSQAESSCRKGVETPPPPPPPRRRMARKPSPRPLDRARADDYGADVELLGTPLDKSASRSSLGGRNTSPARSDAGVGRKYSRSGASTPPRGSSSPTLTPQGGNKKLELWRRRLVRAQEQLDGQGVALYTWRRGQDVIEEAAAIVQDELQAQGKGH</sequence>
<organism evidence="3 4">
    <name type="scientific">Ophiocordyceps australis</name>
    <dbReference type="NCBI Taxonomy" id="1399860"/>
    <lineage>
        <taxon>Eukaryota</taxon>
        <taxon>Fungi</taxon>
        <taxon>Dikarya</taxon>
        <taxon>Ascomycota</taxon>
        <taxon>Pezizomycotina</taxon>
        <taxon>Sordariomycetes</taxon>
        <taxon>Hypocreomycetidae</taxon>
        <taxon>Hypocreales</taxon>
        <taxon>Ophiocordycipitaceae</taxon>
        <taxon>Ophiocordyceps</taxon>
    </lineage>
</organism>
<dbReference type="PANTHER" id="PTHR28208">
    <property type="entry name" value="PHOSPHATIDATE PHOSPHATASE APP1"/>
    <property type="match status" value="1"/>
</dbReference>
<evidence type="ECO:0000313" key="3">
    <source>
        <dbReference type="EMBL" id="PHH66157.1"/>
    </source>
</evidence>
<feature type="compositionally biased region" description="Polar residues" evidence="1">
    <location>
        <begin position="504"/>
        <end position="517"/>
    </location>
</feature>
<feature type="domain" description="Phosphatidate phosphatase APP1 catalytic" evidence="2">
    <location>
        <begin position="323"/>
        <end position="472"/>
    </location>
</feature>
<evidence type="ECO:0000259" key="2">
    <source>
        <dbReference type="Pfam" id="PF09949"/>
    </source>
</evidence>
<feature type="region of interest" description="Disordered" evidence="1">
    <location>
        <begin position="500"/>
        <end position="528"/>
    </location>
</feature>
<evidence type="ECO:0000256" key="1">
    <source>
        <dbReference type="SAM" id="MobiDB-lite"/>
    </source>
</evidence>
<feature type="compositionally biased region" description="Polar residues" evidence="1">
    <location>
        <begin position="193"/>
        <end position="202"/>
    </location>
</feature>
<dbReference type="EMBL" id="NJET01000010">
    <property type="protein sequence ID" value="PHH66157.1"/>
    <property type="molecule type" value="Genomic_DNA"/>
</dbReference>
<dbReference type="Proteomes" id="UP000226192">
    <property type="component" value="Unassembled WGS sequence"/>
</dbReference>
<feature type="compositionally biased region" description="Polar residues" evidence="1">
    <location>
        <begin position="556"/>
        <end position="565"/>
    </location>
</feature>
<protein>
    <recommendedName>
        <fullName evidence="2">Phosphatidate phosphatase APP1 catalytic domain-containing protein</fullName>
    </recommendedName>
</protein>
<dbReference type="InterPro" id="IPR052935">
    <property type="entry name" value="Mg2+_PAP"/>
</dbReference>
<feature type="compositionally biased region" description="Polar residues" evidence="1">
    <location>
        <begin position="720"/>
        <end position="738"/>
    </location>
</feature>
<reference evidence="3 4" key="1">
    <citation type="submission" date="2017-06" db="EMBL/GenBank/DDBJ databases">
        <title>Ant-infecting Ophiocordyceps genomes reveal a high diversity of potential behavioral manipulation genes and a possible major role for enterotoxins.</title>
        <authorList>
            <person name="De Bekker C."/>
            <person name="Evans H.C."/>
            <person name="Brachmann A."/>
            <person name="Hughes D.P."/>
        </authorList>
    </citation>
    <scope>NUCLEOTIDE SEQUENCE [LARGE SCALE GENOMIC DNA]</scope>
    <source>
        <strain evidence="3 4">Map64</strain>
    </source>
</reference>
<feature type="region of interest" description="Disordered" evidence="1">
    <location>
        <begin position="549"/>
        <end position="741"/>
    </location>
</feature>
<gene>
    <name evidence="3" type="ORF">CDD81_220</name>
</gene>
<feature type="region of interest" description="Disordered" evidence="1">
    <location>
        <begin position="177"/>
        <end position="230"/>
    </location>
</feature>
<comment type="caution">
    <text evidence="3">The sequence shown here is derived from an EMBL/GenBank/DDBJ whole genome shotgun (WGS) entry which is preliminary data.</text>
</comment>
<dbReference type="GO" id="GO:0008195">
    <property type="term" value="F:phosphatidate phosphatase activity"/>
    <property type="evidence" value="ECO:0007669"/>
    <property type="project" value="InterPro"/>
</dbReference>